<accession>A0A4Q9KSK6</accession>
<evidence type="ECO:0000256" key="1">
    <source>
        <dbReference type="SAM" id="Phobius"/>
    </source>
</evidence>
<evidence type="ECO:0000313" key="3">
    <source>
        <dbReference type="Proteomes" id="UP000293045"/>
    </source>
</evidence>
<proteinExistence type="predicted"/>
<organism evidence="2 3">
    <name type="scientific">Hamiltosporidium magnivora</name>
    <dbReference type="NCBI Taxonomy" id="148818"/>
    <lineage>
        <taxon>Eukaryota</taxon>
        <taxon>Fungi</taxon>
        <taxon>Fungi incertae sedis</taxon>
        <taxon>Microsporidia</taxon>
        <taxon>Dubosqiidae</taxon>
        <taxon>Hamiltosporidium</taxon>
    </lineage>
</organism>
<keyword evidence="1" id="KW-0812">Transmembrane</keyword>
<keyword evidence="1" id="KW-0472">Membrane</keyword>
<reference evidence="2 3" key="1">
    <citation type="submission" date="2017-12" db="EMBL/GenBank/DDBJ databases">
        <authorList>
            <person name="Pombert J.-F."/>
            <person name="Haag K.L."/>
            <person name="Ebert D."/>
        </authorList>
    </citation>
    <scope>NUCLEOTIDE SEQUENCE [LARGE SCALE GENOMIC DNA]</scope>
    <source>
        <strain evidence="2">IL-BN-2</strain>
    </source>
</reference>
<keyword evidence="1" id="KW-1133">Transmembrane helix</keyword>
<protein>
    <submittedName>
        <fullName evidence="2">Uncharacterized protein</fullName>
    </submittedName>
</protein>
<sequence>MTESKREDGRVRHKKMGWSKPRIFISSLLIILSIVFSIYIIYPLTQGEYEPKYFAGLFFVLLHFFYIFSIVTVKRRRQFVFWMISFLLLDSITFIFVFYEDIIV</sequence>
<evidence type="ECO:0000313" key="2">
    <source>
        <dbReference type="EMBL" id="TBT97656.1"/>
    </source>
</evidence>
<dbReference type="VEuPathDB" id="MicrosporidiaDB:CWI39_2825p0010"/>
<feature type="transmembrane region" description="Helical" evidence="1">
    <location>
        <begin position="21"/>
        <end position="42"/>
    </location>
</feature>
<dbReference type="AlphaFoldDB" id="A0A4Q9KSK6"/>
<name>A0A4Q9KSK6_9MICR</name>
<feature type="transmembrane region" description="Helical" evidence="1">
    <location>
        <begin position="80"/>
        <end position="99"/>
    </location>
</feature>
<comment type="caution">
    <text evidence="2">The sequence shown here is derived from an EMBL/GenBank/DDBJ whole genome shotgun (WGS) entry which is preliminary data.</text>
</comment>
<gene>
    <name evidence="2" type="ORF">CWI39_2825p0010</name>
</gene>
<dbReference type="Proteomes" id="UP000293045">
    <property type="component" value="Unassembled WGS sequence"/>
</dbReference>
<feature type="transmembrane region" description="Helical" evidence="1">
    <location>
        <begin position="54"/>
        <end position="73"/>
    </location>
</feature>
<dbReference type="EMBL" id="PIXR01002825">
    <property type="protein sequence ID" value="TBT97656.1"/>
    <property type="molecule type" value="Genomic_DNA"/>
</dbReference>